<dbReference type="Pfam" id="PF12802">
    <property type="entry name" value="MarR_2"/>
    <property type="match status" value="1"/>
</dbReference>
<dbReference type="PANTHER" id="PTHR33164">
    <property type="entry name" value="TRANSCRIPTIONAL REGULATOR, MARR FAMILY"/>
    <property type="match status" value="1"/>
</dbReference>
<dbReference type="InterPro" id="IPR036390">
    <property type="entry name" value="WH_DNA-bd_sf"/>
</dbReference>
<dbReference type="InterPro" id="IPR036388">
    <property type="entry name" value="WH-like_DNA-bd_sf"/>
</dbReference>
<proteinExistence type="predicted"/>
<name>A0ABX5EIV8_9MICO</name>
<accession>A0ABX5EIV8</accession>
<evidence type="ECO:0000313" key="3">
    <source>
        <dbReference type="EMBL" id="PRZ10420.1"/>
    </source>
</evidence>
<dbReference type="PROSITE" id="PS50995">
    <property type="entry name" value="HTH_MARR_2"/>
    <property type="match status" value="1"/>
</dbReference>
<dbReference type="EMBL" id="PVTX01000001">
    <property type="protein sequence ID" value="PRZ10420.1"/>
    <property type="molecule type" value="Genomic_DNA"/>
</dbReference>
<keyword evidence="3" id="KW-0238">DNA-binding</keyword>
<dbReference type="InterPro" id="IPR039422">
    <property type="entry name" value="MarR/SlyA-like"/>
</dbReference>
<protein>
    <submittedName>
        <fullName evidence="3">DNA-binding MarR family transcriptional regulator</fullName>
    </submittedName>
</protein>
<evidence type="ECO:0000256" key="1">
    <source>
        <dbReference type="SAM" id="MobiDB-lite"/>
    </source>
</evidence>
<feature type="domain" description="HTH marR-type" evidence="2">
    <location>
        <begin position="14"/>
        <end position="150"/>
    </location>
</feature>
<evidence type="ECO:0000259" key="2">
    <source>
        <dbReference type="PROSITE" id="PS50995"/>
    </source>
</evidence>
<dbReference type="SUPFAM" id="SSF46785">
    <property type="entry name" value="Winged helix' DNA-binding domain"/>
    <property type="match status" value="1"/>
</dbReference>
<dbReference type="Gene3D" id="1.10.10.10">
    <property type="entry name" value="Winged helix-like DNA-binding domain superfamily/Winged helix DNA-binding domain"/>
    <property type="match status" value="1"/>
</dbReference>
<dbReference type="SMART" id="SM00347">
    <property type="entry name" value="HTH_MARR"/>
    <property type="match status" value="1"/>
</dbReference>
<gene>
    <name evidence="3" type="ORF">BCL65_101565</name>
</gene>
<dbReference type="Proteomes" id="UP000239895">
    <property type="component" value="Unassembled WGS sequence"/>
</dbReference>
<dbReference type="RefSeq" id="WP_106264900.1">
    <property type="nucleotide sequence ID" value="NZ_PVTX01000001.1"/>
</dbReference>
<organism evidence="3 4">
    <name type="scientific">Isoptericola halotolerans</name>
    <dbReference type="NCBI Taxonomy" id="300560"/>
    <lineage>
        <taxon>Bacteria</taxon>
        <taxon>Bacillati</taxon>
        <taxon>Actinomycetota</taxon>
        <taxon>Actinomycetes</taxon>
        <taxon>Micrococcales</taxon>
        <taxon>Promicromonosporaceae</taxon>
        <taxon>Isoptericola</taxon>
    </lineage>
</organism>
<keyword evidence="4" id="KW-1185">Reference proteome</keyword>
<evidence type="ECO:0000313" key="4">
    <source>
        <dbReference type="Proteomes" id="UP000239895"/>
    </source>
</evidence>
<dbReference type="PANTHER" id="PTHR33164:SF99">
    <property type="entry name" value="MARR FAMILY REGULATORY PROTEIN"/>
    <property type="match status" value="1"/>
</dbReference>
<reference evidence="3 4" key="1">
    <citation type="submission" date="2018-03" db="EMBL/GenBank/DDBJ databases">
        <title>Comparative analysis of microorganisms from saline springs in Andes Mountain Range, Colombia.</title>
        <authorList>
            <person name="Rubin E."/>
        </authorList>
    </citation>
    <scope>NUCLEOTIDE SEQUENCE [LARGE SCALE GENOMIC DNA]</scope>
    <source>
        <strain evidence="3 4">CG 23</strain>
    </source>
</reference>
<comment type="caution">
    <text evidence="3">The sequence shown here is derived from an EMBL/GenBank/DDBJ whole genome shotgun (WGS) entry which is preliminary data.</text>
</comment>
<dbReference type="GO" id="GO:0003677">
    <property type="term" value="F:DNA binding"/>
    <property type="evidence" value="ECO:0007669"/>
    <property type="project" value="UniProtKB-KW"/>
</dbReference>
<dbReference type="InterPro" id="IPR000835">
    <property type="entry name" value="HTH_MarR-typ"/>
</dbReference>
<feature type="region of interest" description="Disordered" evidence="1">
    <location>
        <begin position="152"/>
        <end position="183"/>
    </location>
</feature>
<sequence length="183" mass="19789">MTEADPTTPLTGDELETWAALATVMEWLPAALDAQLQRDAQLTHFEYGVLYALAQASDRTLRMSVLSSYANSSLSRLSRAVTRLEAKGWMRRAPDPTDGRFTLATLTDQGRDTVEEATPGHVRTVRRLVLDRLTAPQTRHLREASRRIARAIRSDGGWVPPASPGPPGPATGAPTPAAPPASP</sequence>